<dbReference type="InterPro" id="IPR036736">
    <property type="entry name" value="ACP-like_sf"/>
</dbReference>
<feature type="domain" description="Carrier" evidence="3">
    <location>
        <begin position="11"/>
        <end position="88"/>
    </location>
</feature>
<gene>
    <name evidence="4" type="ORF">K4G66_21665</name>
</gene>
<dbReference type="InterPro" id="IPR009081">
    <property type="entry name" value="PP-bd_ACP"/>
</dbReference>
<sequence length="94" mass="10459">MKIVSEYPQTEVLSPVAQWFQQKLAALYTFEETVIDIHQPVSSYGLDSMNAMAMAGELEEMLDIELPATLLWDYPTIAEASAYIESLLTEANAA</sequence>
<dbReference type="SMART" id="SM01294">
    <property type="entry name" value="PKS_PP_betabranch"/>
    <property type="match status" value="1"/>
</dbReference>
<proteinExistence type="predicted"/>
<reference evidence="4" key="1">
    <citation type="journal article" date="2023" name="Comput. Struct. Biotechnol. J.">
        <title>Discovery of a novel marine Bacteroidetes with a rich repertoire of carbohydrate-active enzymes.</title>
        <authorList>
            <person name="Chen B."/>
            <person name="Liu G."/>
            <person name="Chen Q."/>
            <person name="Wang H."/>
            <person name="Liu L."/>
            <person name="Tang K."/>
        </authorList>
    </citation>
    <scope>NUCLEOTIDE SEQUENCE</scope>
    <source>
        <strain evidence="4">TK19036</strain>
    </source>
</reference>
<dbReference type="SMART" id="SM00823">
    <property type="entry name" value="PKS_PP"/>
    <property type="match status" value="1"/>
</dbReference>
<dbReference type="InterPro" id="IPR020806">
    <property type="entry name" value="PKS_PP-bd"/>
</dbReference>
<reference evidence="4" key="2">
    <citation type="journal article" date="2024" name="Antonie Van Leeuwenhoek">
        <title>Roseihalotalea indica gen. nov., sp. nov., a halophilic Bacteroidetes from mesopelagic Southwest Indian Ocean with higher carbohydrate metabolic potential.</title>
        <authorList>
            <person name="Chen B."/>
            <person name="Zhang M."/>
            <person name="Lin D."/>
            <person name="Ye J."/>
            <person name="Tang K."/>
        </authorList>
    </citation>
    <scope>NUCLEOTIDE SEQUENCE</scope>
    <source>
        <strain evidence="4">TK19036</strain>
    </source>
</reference>
<keyword evidence="1" id="KW-0596">Phosphopantetheine</keyword>
<dbReference type="Pfam" id="PF00550">
    <property type="entry name" value="PP-binding"/>
    <property type="match status" value="1"/>
</dbReference>
<keyword evidence="2" id="KW-0597">Phosphoprotein</keyword>
<dbReference type="Gene3D" id="1.10.1200.10">
    <property type="entry name" value="ACP-like"/>
    <property type="match status" value="1"/>
</dbReference>
<organism evidence="4">
    <name type="scientific">Roseihalotalea indica</name>
    <dbReference type="NCBI Taxonomy" id="2867963"/>
    <lineage>
        <taxon>Bacteria</taxon>
        <taxon>Pseudomonadati</taxon>
        <taxon>Bacteroidota</taxon>
        <taxon>Cytophagia</taxon>
        <taxon>Cytophagales</taxon>
        <taxon>Catalimonadaceae</taxon>
        <taxon>Roseihalotalea</taxon>
    </lineage>
</organism>
<evidence type="ECO:0000256" key="1">
    <source>
        <dbReference type="ARBA" id="ARBA00022450"/>
    </source>
</evidence>
<dbReference type="GO" id="GO:0031177">
    <property type="term" value="F:phosphopantetheine binding"/>
    <property type="evidence" value="ECO:0007669"/>
    <property type="project" value="InterPro"/>
</dbReference>
<evidence type="ECO:0000259" key="3">
    <source>
        <dbReference type="PROSITE" id="PS50075"/>
    </source>
</evidence>
<protein>
    <submittedName>
        <fullName evidence="4">Acyl carrier protein</fullName>
    </submittedName>
</protein>
<accession>A0AA49JBT7</accession>
<name>A0AA49JBT7_9BACT</name>
<evidence type="ECO:0000313" key="4">
    <source>
        <dbReference type="EMBL" id="WKN34988.1"/>
    </source>
</evidence>
<evidence type="ECO:0000256" key="2">
    <source>
        <dbReference type="ARBA" id="ARBA00022553"/>
    </source>
</evidence>
<dbReference type="PROSITE" id="PS00012">
    <property type="entry name" value="PHOSPHOPANTETHEINE"/>
    <property type="match status" value="1"/>
</dbReference>
<dbReference type="AlphaFoldDB" id="A0AA49JBT7"/>
<dbReference type="SUPFAM" id="SSF47336">
    <property type="entry name" value="ACP-like"/>
    <property type="match status" value="1"/>
</dbReference>
<dbReference type="PROSITE" id="PS50075">
    <property type="entry name" value="CARRIER"/>
    <property type="match status" value="1"/>
</dbReference>
<dbReference type="InterPro" id="IPR006162">
    <property type="entry name" value="Ppantetheine_attach_site"/>
</dbReference>
<dbReference type="EMBL" id="CP120682">
    <property type="protein sequence ID" value="WKN34988.1"/>
    <property type="molecule type" value="Genomic_DNA"/>
</dbReference>